<feature type="region of interest" description="Disordered" evidence="1">
    <location>
        <begin position="632"/>
        <end position="670"/>
    </location>
</feature>
<organism evidence="2 3">
    <name type="scientific">Claviceps pusilla</name>
    <dbReference type="NCBI Taxonomy" id="123648"/>
    <lineage>
        <taxon>Eukaryota</taxon>
        <taxon>Fungi</taxon>
        <taxon>Dikarya</taxon>
        <taxon>Ascomycota</taxon>
        <taxon>Pezizomycotina</taxon>
        <taxon>Sordariomycetes</taxon>
        <taxon>Hypocreomycetidae</taxon>
        <taxon>Hypocreales</taxon>
        <taxon>Clavicipitaceae</taxon>
        <taxon>Claviceps</taxon>
    </lineage>
</organism>
<feature type="region of interest" description="Disordered" evidence="1">
    <location>
        <begin position="1024"/>
        <end position="1050"/>
    </location>
</feature>
<dbReference type="Proteomes" id="UP000748025">
    <property type="component" value="Unassembled WGS sequence"/>
</dbReference>
<feature type="region of interest" description="Disordered" evidence="1">
    <location>
        <begin position="1"/>
        <end position="24"/>
    </location>
</feature>
<feature type="compositionally biased region" description="Polar residues" evidence="1">
    <location>
        <begin position="640"/>
        <end position="670"/>
    </location>
</feature>
<evidence type="ECO:0000256" key="1">
    <source>
        <dbReference type="SAM" id="MobiDB-lite"/>
    </source>
</evidence>
<dbReference type="EMBL" id="SRPW01000706">
    <property type="protein sequence ID" value="KAG6012715.1"/>
    <property type="molecule type" value="Genomic_DNA"/>
</dbReference>
<dbReference type="AlphaFoldDB" id="A0A9P7NEJ0"/>
<feature type="compositionally biased region" description="Polar residues" evidence="1">
    <location>
        <begin position="985"/>
        <end position="999"/>
    </location>
</feature>
<feature type="compositionally biased region" description="Polar residues" evidence="1">
    <location>
        <begin position="302"/>
        <end position="313"/>
    </location>
</feature>
<feature type="compositionally biased region" description="Gly residues" evidence="1">
    <location>
        <begin position="1031"/>
        <end position="1043"/>
    </location>
</feature>
<keyword evidence="3" id="KW-1185">Reference proteome</keyword>
<proteinExistence type="predicted"/>
<accession>A0A9P7NEJ0</accession>
<reference evidence="2" key="1">
    <citation type="journal article" date="2020" name="bioRxiv">
        <title>Whole genome comparisons of ergot fungi reveals the divergence and evolution of species within the genus Claviceps are the result of varying mechanisms driving genome evolution and host range expansion.</title>
        <authorList>
            <person name="Wyka S.A."/>
            <person name="Mondo S.J."/>
            <person name="Liu M."/>
            <person name="Dettman J."/>
            <person name="Nalam V."/>
            <person name="Broders K.D."/>
        </authorList>
    </citation>
    <scope>NUCLEOTIDE SEQUENCE</scope>
    <source>
        <strain evidence="2">CCC 602</strain>
    </source>
</reference>
<feature type="compositionally biased region" description="Basic and acidic residues" evidence="1">
    <location>
        <begin position="87"/>
        <end position="98"/>
    </location>
</feature>
<name>A0A9P7NEJ0_9HYPO</name>
<feature type="region of interest" description="Disordered" evidence="1">
    <location>
        <begin position="73"/>
        <end position="122"/>
    </location>
</feature>
<comment type="caution">
    <text evidence="2">The sequence shown here is derived from an EMBL/GenBank/DDBJ whole genome shotgun (WGS) entry which is preliminary data.</text>
</comment>
<feature type="compositionally biased region" description="Polar residues" evidence="1">
    <location>
        <begin position="544"/>
        <end position="555"/>
    </location>
</feature>
<feature type="compositionally biased region" description="Acidic residues" evidence="1">
    <location>
        <begin position="757"/>
        <end position="766"/>
    </location>
</feature>
<feature type="compositionally biased region" description="Basic and acidic residues" evidence="1">
    <location>
        <begin position="774"/>
        <end position="788"/>
    </location>
</feature>
<evidence type="ECO:0000313" key="3">
    <source>
        <dbReference type="Proteomes" id="UP000748025"/>
    </source>
</evidence>
<evidence type="ECO:0000313" key="2">
    <source>
        <dbReference type="EMBL" id="KAG6012715.1"/>
    </source>
</evidence>
<dbReference type="OrthoDB" id="206201at2759"/>
<feature type="compositionally biased region" description="Basic and acidic residues" evidence="1">
    <location>
        <begin position="969"/>
        <end position="984"/>
    </location>
</feature>
<feature type="compositionally biased region" description="Polar residues" evidence="1">
    <location>
        <begin position="73"/>
        <end position="85"/>
    </location>
</feature>
<gene>
    <name evidence="2" type="ORF">E4U43_007683</name>
</gene>
<feature type="compositionally biased region" description="Basic residues" evidence="1">
    <location>
        <begin position="1"/>
        <end position="16"/>
    </location>
</feature>
<feature type="region of interest" description="Disordered" evidence="1">
    <location>
        <begin position="527"/>
        <end position="564"/>
    </location>
</feature>
<feature type="region of interest" description="Disordered" evidence="1">
    <location>
        <begin position="966"/>
        <end position="1009"/>
    </location>
</feature>
<protein>
    <submittedName>
        <fullName evidence="2">Uncharacterized protein</fullName>
    </submittedName>
</protein>
<feature type="region of interest" description="Disordered" evidence="1">
    <location>
        <begin position="294"/>
        <end position="313"/>
    </location>
</feature>
<feature type="region of interest" description="Disordered" evidence="1">
    <location>
        <begin position="480"/>
        <end position="499"/>
    </location>
</feature>
<sequence>MLRRNSTRSVQKRPLSRSKSANSITQRSVISRLSIDSALLAERDAHIAANLSYHRAHCCHKHVVQTSCSCQESGQTTMLRRSTSVDGRLERKTNESSKKKQSVRFTGPTAKPRRQLASRAKPVVRESSIFMANDDGPSGQDVVGAGVQVHAVLKLNDAHNAHTVASTTYLGGSKHRTTLRRSKSMYSESTTRATPTYGGSYTESVSVQQQYPEVSLILPIQAREDEKLQFSIRRSLRAPKSMSYLDYQMNQTGIGNGEMKRDGLLGPVKKHSSKGGGGSSFHRLKSHSSMFFRGKQRRQESSMETSRSCRNSSDHSAALSSVFSGGNHVVPAEKSSGLRFTARRVSKTVKHKLSKLFGRPKSGDASGNEMGTANVLLHDTGSESYRGHPANENGSEFVEEASMSRVTSYVPSLHAVPSHQQMRSRQGSLESIQQYEEQMDLDQKSRITSWTNSTVNTIVSYEEDEEREFQRLSVIKENGMHVPSSSRTGSRDEPTTAAAYSHGIRGPNLVIDSQRVYSALMKKLKADMSTDGDGSPKRSRCPRQVSSKTVPPRQSSLDRADAWSPRTVRDVGTEEDDVFEDSKEFASLRVPSSSMSNKPEAGEGLCGDGISRGAAAAAAAAYKAYPHPAAGDGKGLSPNPKASMTESASKQSCVQAGRNSTFSPSPNSFLFRTKSPYRRALQRSIQEQQATGHTHALDTRYLSTLSALTLPTRCPSTLGSERDVRLTYAESFYSFTSEDLTSSQPPEVASNPIMEEDAEDDVEENVEQAQPTDTEGHATETPSQRRDISSATSVEWKTWLSAHVCKREEQHTKMASSSTEEAATGGFGGLGTPAGHVRENAEIESPAEVPKSTGSRTMECVLPTEMEGGVNSLEQESSLACPGNTNGTPGMFPNDVTNDGILVDKKETEDGSLLATPPVPCRNVLRTVTSLPNVKNEDASGLVKRKKGITHRRSLNNIPTWVPLTQDGTHWERRGQENERRDSPSLRNSTPGQSSTITRQDCLDTKTGSPLRCKTRAMKRPQIHTPVGPAIGIGTGTGTGPVPGRGTVPDTVKSEWDAQVRGSRRMVDLFLSSRRRAIEGPMSRNGSDNYSAAFL</sequence>
<feature type="region of interest" description="Disordered" evidence="1">
    <location>
        <begin position="757"/>
        <end position="790"/>
    </location>
</feature>